<dbReference type="PANTHER" id="PTHR30265">
    <property type="entry name" value="RHO-INTERACTING TRANSCRIPTION TERMINATION FACTOR NUSG"/>
    <property type="match status" value="1"/>
</dbReference>
<dbReference type="EMBL" id="DRLD01000255">
    <property type="protein sequence ID" value="HED10840.1"/>
    <property type="molecule type" value="Genomic_DNA"/>
</dbReference>
<dbReference type="NCBIfam" id="TIGR00922">
    <property type="entry name" value="nusG"/>
    <property type="match status" value="1"/>
</dbReference>
<dbReference type="CDD" id="cd06091">
    <property type="entry name" value="KOW_NusG"/>
    <property type="match status" value="1"/>
</dbReference>
<organism evidence="10">
    <name type="scientific">Caldithrix abyssi</name>
    <dbReference type="NCBI Taxonomy" id="187145"/>
    <lineage>
        <taxon>Bacteria</taxon>
        <taxon>Pseudomonadati</taxon>
        <taxon>Calditrichota</taxon>
        <taxon>Calditrichia</taxon>
        <taxon>Calditrichales</taxon>
        <taxon>Calditrichaceae</taxon>
        <taxon>Caldithrix</taxon>
    </lineage>
</organism>
<evidence type="ECO:0000259" key="9">
    <source>
        <dbReference type="SMART" id="SM00739"/>
    </source>
</evidence>
<gene>
    <name evidence="5 10" type="primary">nusG</name>
    <name evidence="10" type="ORF">ENJ10_09130</name>
</gene>
<dbReference type="InterPro" id="IPR015869">
    <property type="entry name" value="Transcrpt_antiterm_NusG_bac_CS"/>
</dbReference>
<evidence type="ECO:0000256" key="5">
    <source>
        <dbReference type="HAMAP-Rule" id="MF_00948"/>
    </source>
</evidence>
<dbReference type="InterPro" id="IPR005824">
    <property type="entry name" value="KOW"/>
</dbReference>
<dbReference type="GO" id="GO:0032784">
    <property type="term" value="P:regulation of DNA-templated transcription elongation"/>
    <property type="evidence" value="ECO:0007669"/>
    <property type="project" value="InterPro"/>
</dbReference>
<dbReference type="SUPFAM" id="SSF82679">
    <property type="entry name" value="N-utilization substance G protein NusG, N-terminal domain"/>
    <property type="match status" value="1"/>
</dbReference>
<dbReference type="Gene3D" id="3.30.70.940">
    <property type="entry name" value="NusG, N-terminal domain"/>
    <property type="match status" value="1"/>
</dbReference>
<dbReference type="InterPro" id="IPR043425">
    <property type="entry name" value="NusG-like"/>
</dbReference>
<dbReference type="PROSITE" id="PS01014">
    <property type="entry name" value="NUSG"/>
    <property type="match status" value="1"/>
</dbReference>
<protein>
    <recommendedName>
        <fullName evidence="5 6">Transcription termination/antitermination protein NusG</fullName>
    </recommendedName>
</protein>
<dbReference type="GO" id="GO:0006354">
    <property type="term" value="P:DNA-templated transcription elongation"/>
    <property type="evidence" value="ECO:0007669"/>
    <property type="project" value="UniProtKB-UniRule"/>
</dbReference>
<name>A0A7V1LMW9_CALAY</name>
<dbReference type="InterPro" id="IPR047050">
    <property type="entry name" value="NGN"/>
</dbReference>
<dbReference type="Pfam" id="PF00467">
    <property type="entry name" value="KOW"/>
    <property type="match status" value="1"/>
</dbReference>
<dbReference type="Proteomes" id="UP000886005">
    <property type="component" value="Unassembled WGS sequence"/>
</dbReference>
<dbReference type="Gene3D" id="2.30.30.30">
    <property type="match status" value="1"/>
</dbReference>
<accession>A0A7V1LMW9</accession>
<evidence type="ECO:0000256" key="2">
    <source>
        <dbReference type="ARBA" id="ARBA00022814"/>
    </source>
</evidence>
<evidence type="ECO:0000256" key="1">
    <source>
        <dbReference type="ARBA" id="ARBA00022472"/>
    </source>
</evidence>
<comment type="caution">
    <text evidence="10">The sequence shown here is derived from an EMBL/GenBank/DDBJ whole genome shotgun (WGS) entry which is preliminary data.</text>
</comment>
<dbReference type="InterPro" id="IPR014722">
    <property type="entry name" value="Rib_uL2_dom2"/>
</dbReference>
<evidence type="ECO:0000313" key="10">
    <source>
        <dbReference type="EMBL" id="HED10840.1"/>
    </source>
</evidence>
<dbReference type="PRINTS" id="PR00338">
    <property type="entry name" value="NUSGTNSCPFCT"/>
</dbReference>
<evidence type="ECO:0000256" key="3">
    <source>
        <dbReference type="ARBA" id="ARBA00023015"/>
    </source>
</evidence>
<keyword evidence="1 5" id="KW-0806">Transcription termination</keyword>
<dbReference type="InterPro" id="IPR006645">
    <property type="entry name" value="NGN-like_dom"/>
</dbReference>
<dbReference type="CDD" id="cd09891">
    <property type="entry name" value="NGN_Bact_1"/>
    <property type="match status" value="1"/>
</dbReference>
<dbReference type="PANTHER" id="PTHR30265:SF2">
    <property type="entry name" value="TRANSCRIPTION TERMINATION_ANTITERMINATION PROTEIN NUSG"/>
    <property type="match status" value="1"/>
</dbReference>
<evidence type="ECO:0000256" key="7">
    <source>
        <dbReference type="RuleBase" id="RU000538"/>
    </source>
</evidence>
<dbReference type="InterPro" id="IPR008991">
    <property type="entry name" value="Translation_prot_SH3-like_sf"/>
</dbReference>
<comment type="similarity">
    <text evidence="5 7">Belongs to the NusG family.</text>
</comment>
<keyword evidence="3 5" id="KW-0805">Transcription regulation</keyword>
<feature type="domain" description="KOW" evidence="9">
    <location>
        <begin position="126"/>
        <end position="153"/>
    </location>
</feature>
<reference evidence="10" key="1">
    <citation type="journal article" date="2020" name="mSystems">
        <title>Genome- and Community-Level Interaction Insights into Carbon Utilization and Element Cycling Functions of Hydrothermarchaeota in Hydrothermal Sediment.</title>
        <authorList>
            <person name="Zhou Z."/>
            <person name="Liu Y."/>
            <person name="Xu W."/>
            <person name="Pan J."/>
            <person name="Luo Z.H."/>
            <person name="Li M."/>
        </authorList>
    </citation>
    <scope>NUCLEOTIDE SEQUENCE [LARGE SCALE GENOMIC DNA]</scope>
    <source>
        <strain evidence="10">HyVt-456</strain>
    </source>
</reference>
<evidence type="ECO:0000256" key="4">
    <source>
        <dbReference type="ARBA" id="ARBA00023163"/>
    </source>
</evidence>
<dbReference type="FunFam" id="2.30.30.30:FF:000002">
    <property type="entry name" value="Transcription termination/antitermination factor NusG"/>
    <property type="match status" value="1"/>
</dbReference>
<feature type="domain" description="NusG-like N-terminal" evidence="8">
    <location>
        <begin position="3"/>
        <end position="111"/>
    </location>
</feature>
<dbReference type="SMART" id="SM00739">
    <property type="entry name" value="KOW"/>
    <property type="match status" value="1"/>
</dbReference>
<dbReference type="GO" id="GO:0006353">
    <property type="term" value="P:DNA-templated transcription termination"/>
    <property type="evidence" value="ECO:0007669"/>
    <property type="project" value="UniProtKB-UniRule"/>
</dbReference>
<dbReference type="GO" id="GO:0005829">
    <property type="term" value="C:cytosol"/>
    <property type="evidence" value="ECO:0007669"/>
    <property type="project" value="UniProtKB-ARBA"/>
</dbReference>
<sequence>MAEKKWYALRIYSGKEARVKAHIEHEIKQAEIEDKIGRIIIPSENIIEMKDGKKRVKNKVFFPGYMMIEMVLDNQTKHVVVNSPGVINFVGPKNEPVPLRPAEVESVLSKIEMSHEKEVKGKVDIPFHVGDAIRVIDGPFNDFTGFVEEINEEKNKVKVNISIFGRPTPVELDFLQIELEK</sequence>
<evidence type="ECO:0000256" key="6">
    <source>
        <dbReference type="NCBIfam" id="TIGR00922"/>
    </source>
</evidence>
<dbReference type="HAMAP" id="MF_00948">
    <property type="entry name" value="NusG"/>
    <property type="match status" value="1"/>
</dbReference>
<comment type="function">
    <text evidence="5 7">Participates in transcription elongation, termination and antitermination.</text>
</comment>
<keyword evidence="2 5" id="KW-0889">Transcription antitermination</keyword>
<proteinExistence type="inferred from homology"/>
<keyword evidence="4 5" id="KW-0804">Transcription</keyword>
<evidence type="ECO:0000259" key="8">
    <source>
        <dbReference type="SMART" id="SM00738"/>
    </source>
</evidence>
<dbReference type="SMART" id="SM00738">
    <property type="entry name" value="NGN"/>
    <property type="match status" value="1"/>
</dbReference>
<dbReference type="SUPFAM" id="SSF50104">
    <property type="entry name" value="Translation proteins SH3-like domain"/>
    <property type="match status" value="1"/>
</dbReference>
<dbReference type="Pfam" id="PF02357">
    <property type="entry name" value="NusG"/>
    <property type="match status" value="1"/>
</dbReference>
<dbReference type="AlphaFoldDB" id="A0A7V1LMW9"/>
<dbReference type="GO" id="GO:0031564">
    <property type="term" value="P:transcription antitermination"/>
    <property type="evidence" value="ECO:0007669"/>
    <property type="project" value="UniProtKB-UniRule"/>
</dbReference>
<dbReference type="InterPro" id="IPR001062">
    <property type="entry name" value="Transcrpt_antiterm_NusG"/>
</dbReference>
<dbReference type="InterPro" id="IPR036735">
    <property type="entry name" value="NGN_dom_sf"/>
</dbReference>